<dbReference type="GO" id="GO:0006465">
    <property type="term" value="P:signal peptide processing"/>
    <property type="evidence" value="ECO:0007669"/>
    <property type="project" value="TreeGrafter"/>
</dbReference>
<comment type="similarity">
    <text evidence="2">Belongs to the peptidase A24 family.</text>
</comment>
<dbReference type="Proteomes" id="UP000034923">
    <property type="component" value="Unassembled WGS sequence"/>
</dbReference>
<dbReference type="Gene3D" id="1.20.120.1220">
    <property type="match status" value="1"/>
</dbReference>
<keyword evidence="3" id="KW-1003">Cell membrane</keyword>
<dbReference type="InterPro" id="IPR010627">
    <property type="entry name" value="Prepilin_pept_A24_N"/>
</dbReference>
<dbReference type="PANTHER" id="PTHR30487">
    <property type="entry name" value="TYPE 4 PREPILIN-LIKE PROTEINS LEADER PEPTIDE-PROCESSING ENZYME"/>
    <property type="match status" value="1"/>
</dbReference>
<dbReference type="PATRIC" id="fig|1618740.3.peg.201"/>
<feature type="transmembrane region" description="Helical" evidence="7">
    <location>
        <begin position="6"/>
        <end position="27"/>
    </location>
</feature>
<dbReference type="GO" id="GO:0005886">
    <property type="term" value="C:plasma membrane"/>
    <property type="evidence" value="ECO:0007669"/>
    <property type="project" value="UniProtKB-SubCell"/>
</dbReference>
<dbReference type="InterPro" id="IPR000045">
    <property type="entry name" value="Prepilin_IV_endopep_pep"/>
</dbReference>
<dbReference type="Pfam" id="PF06750">
    <property type="entry name" value="A24_N_bact"/>
    <property type="match status" value="1"/>
</dbReference>
<evidence type="ECO:0000256" key="6">
    <source>
        <dbReference type="ARBA" id="ARBA00023136"/>
    </source>
</evidence>
<name>A0A0G0C8Q4_9BACT</name>
<gene>
    <name evidence="10" type="ORF">UR70_C0006G0007</name>
</gene>
<comment type="caution">
    <text evidence="10">The sequence shown here is derived from an EMBL/GenBank/DDBJ whole genome shotgun (WGS) entry which is preliminary data.</text>
</comment>
<proteinExistence type="inferred from homology"/>
<dbReference type="InterPro" id="IPR050882">
    <property type="entry name" value="Prepilin_peptidase/N-MTase"/>
</dbReference>
<keyword evidence="6 7" id="KW-0472">Membrane</keyword>
<evidence type="ECO:0000259" key="8">
    <source>
        <dbReference type="Pfam" id="PF01478"/>
    </source>
</evidence>
<feature type="transmembrane region" description="Helical" evidence="7">
    <location>
        <begin position="97"/>
        <end position="123"/>
    </location>
</feature>
<feature type="domain" description="Prepilin type IV endopeptidase peptidase" evidence="8">
    <location>
        <begin position="113"/>
        <end position="222"/>
    </location>
</feature>
<evidence type="ECO:0000256" key="5">
    <source>
        <dbReference type="ARBA" id="ARBA00022989"/>
    </source>
</evidence>
<feature type="transmembrane region" description="Helical" evidence="7">
    <location>
        <begin position="162"/>
        <end position="181"/>
    </location>
</feature>
<evidence type="ECO:0000256" key="4">
    <source>
        <dbReference type="ARBA" id="ARBA00022692"/>
    </source>
</evidence>
<comment type="subcellular location">
    <subcellularLocation>
        <location evidence="1">Cell membrane</location>
        <topology evidence="1">Multi-pass membrane protein</topology>
    </subcellularLocation>
</comment>
<feature type="transmembrane region" description="Helical" evidence="7">
    <location>
        <begin position="135"/>
        <end position="156"/>
    </location>
</feature>
<reference evidence="10 11" key="1">
    <citation type="journal article" date="2015" name="Nature">
        <title>rRNA introns, odd ribosomes, and small enigmatic genomes across a large radiation of phyla.</title>
        <authorList>
            <person name="Brown C.T."/>
            <person name="Hug L.A."/>
            <person name="Thomas B.C."/>
            <person name="Sharon I."/>
            <person name="Castelle C.J."/>
            <person name="Singh A."/>
            <person name="Wilkins M.J."/>
            <person name="Williams K.H."/>
            <person name="Banfield J.F."/>
        </authorList>
    </citation>
    <scope>NUCLEOTIDE SEQUENCE [LARGE SCALE GENOMIC DNA]</scope>
</reference>
<evidence type="ECO:0000313" key="10">
    <source>
        <dbReference type="EMBL" id="KKP72556.1"/>
    </source>
</evidence>
<feature type="domain" description="Prepilin peptidase A24 N-terminal" evidence="9">
    <location>
        <begin position="11"/>
        <end position="93"/>
    </location>
</feature>
<feature type="transmembrane region" description="Helical" evidence="7">
    <location>
        <begin position="240"/>
        <end position="261"/>
    </location>
</feature>
<sequence>MTFFLTIIFFILGLIIGSFLNVVIFRFNTERSFGGRSGCMTCQNKLCWYELIPLISFFALKGRCRNCKAKISIQYPIVELMSGLIFAGLFLKFQDVFYINTFVFSVSYAYYAVMFSLLLVIAVYDFKHKIIPDTLSLVFGSVAFLGLFFFTNYLFYPHIPSILEFLSGILLALPFAFIWLVSKGTWMGLGDAKLALGLGWLLGLSRLLSGAVVAFWSGAIIGFLLIVFTKKYGMKSEIPFAPFLVLGVFIAFLFELSLFPIGF</sequence>
<keyword evidence="5 7" id="KW-1133">Transmembrane helix</keyword>
<evidence type="ECO:0000256" key="2">
    <source>
        <dbReference type="ARBA" id="ARBA00005801"/>
    </source>
</evidence>
<dbReference type="PANTHER" id="PTHR30487:SF0">
    <property type="entry name" value="PREPILIN LEADER PEPTIDASE_N-METHYLTRANSFERASE-RELATED"/>
    <property type="match status" value="1"/>
</dbReference>
<evidence type="ECO:0000256" key="1">
    <source>
        <dbReference type="ARBA" id="ARBA00004651"/>
    </source>
</evidence>
<accession>A0A0G0C8Q4</accession>
<feature type="transmembrane region" description="Helical" evidence="7">
    <location>
        <begin position="208"/>
        <end position="228"/>
    </location>
</feature>
<evidence type="ECO:0000313" key="11">
    <source>
        <dbReference type="Proteomes" id="UP000034923"/>
    </source>
</evidence>
<keyword evidence="4 7" id="KW-0812">Transmembrane</keyword>
<dbReference type="AlphaFoldDB" id="A0A0G0C8Q4"/>
<dbReference type="EMBL" id="LBQE01000006">
    <property type="protein sequence ID" value="KKP72556.1"/>
    <property type="molecule type" value="Genomic_DNA"/>
</dbReference>
<organism evidence="10 11">
    <name type="scientific">Candidatus Nomurabacteria bacterium GW2011_GWB1_35_20</name>
    <dbReference type="NCBI Taxonomy" id="1618740"/>
    <lineage>
        <taxon>Bacteria</taxon>
        <taxon>Candidatus Nomuraibacteriota</taxon>
    </lineage>
</organism>
<evidence type="ECO:0000256" key="3">
    <source>
        <dbReference type="ARBA" id="ARBA00022475"/>
    </source>
</evidence>
<dbReference type="Pfam" id="PF01478">
    <property type="entry name" value="Peptidase_A24"/>
    <property type="match status" value="1"/>
</dbReference>
<protein>
    <submittedName>
        <fullName evidence="10">Type 4 prepilin-like protein leader peptide-processing enzyme</fullName>
    </submittedName>
</protein>
<evidence type="ECO:0000259" key="9">
    <source>
        <dbReference type="Pfam" id="PF06750"/>
    </source>
</evidence>
<evidence type="ECO:0000256" key="7">
    <source>
        <dbReference type="SAM" id="Phobius"/>
    </source>
</evidence>
<dbReference type="GO" id="GO:0004190">
    <property type="term" value="F:aspartic-type endopeptidase activity"/>
    <property type="evidence" value="ECO:0007669"/>
    <property type="project" value="InterPro"/>
</dbReference>